<dbReference type="GO" id="GO:0005886">
    <property type="term" value="C:plasma membrane"/>
    <property type="evidence" value="ECO:0007669"/>
    <property type="project" value="TreeGrafter"/>
</dbReference>
<dbReference type="EC" id="2.7.7.65" evidence="1"/>
<feature type="transmembrane region" description="Helical" evidence="3">
    <location>
        <begin position="120"/>
        <end position="145"/>
    </location>
</feature>
<dbReference type="PROSITE" id="PS51257">
    <property type="entry name" value="PROKAR_LIPOPROTEIN"/>
    <property type="match status" value="1"/>
</dbReference>
<reference evidence="5 6" key="1">
    <citation type="submission" date="2017-07" db="EMBL/GenBank/DDBJ databases">
        <title>Acidovorax KNDSW TSA 6 genome sequence and assembly.</title>
        <authorList>
            <person name="Mayilraj S."/>
        </authorList>
    </citation>
    <scope>NUCLEOTIDE SEQUENCE [LARGE SCALE GENOMIC DNA]</scope>
    <source>
        <strain evidence="5 6">KNDSW-TSA6</strain>
    </source>
</reference>
<comment type="caution">
    <text evidence="5">The sequence shown here is derived from an EMBL/GenBank/DDBJ whole genome shotgun (WGS) entry which is preliminary data.</text>
</comment>
<feature type="domain" description="GGDEF" evidence="4">
    <location>
        <begin position="335"/>
        <end position="472"/>
    </location>
</feature>
<dbReference type="PANTHER" id="PTHR45138">
    <property type="entry name" value="REGULATORY COMPONENTS OF SENSORY TRANSDUCTION SYSTEM"/>
    <property type="match status" value="1"/>
</dbReference>
<keyword evidence="3" id="KW-0812">Transmembrane</keyword>
<organism evidence="5 6">
    <name type="scientific">Acidovorax kalamii</name>
    <dbReference type="NCBI Taxonomy" id="2004485"/>
    <lineage>
        <taxon>Bacteria</taxon>
        <taxon>Pseudomonadati</taxon>
        <taxon>Pseudomonadota</taxon>
        <taxon>Betaproteobacteria</taxon>
        <taxon>Burkholderiales</taxon>
        <taxon>Comamonadaceae</taxon>
        <taxon>Acidovorax</taxon>
    </lineage>
</organism>
<dbReference type="GO" id="GO:1902201">
    <property type="term" value="P:negative regulation of bacterial-type flagellum-dependent cell motility"/>
    <property type="evidence" value="ECO:0007669"/>
    <property type="project" value="TreeGrafter"/>
</dbReference>
<evidence type="ECO:0000256" key="2">
    <source>
        <dbReference type="ARBA" id="ARBA00034247"/>
    </source>
</evidence>
<dbReference type="NCBIfam" id="TIGR00254">
    <property type="entry name" value="GGDEF"/>
    <property type="match status" value="1"/>
</dbReference>
<evidence type="ECO:0000313" key="6">
    <source>
        <dbReference type="Proteomes" id="UP000215441"/>
    </source>
</evidence>
<sequence length="472" mass="49386">MLRTLAPSRPIAPALAWLALGLLIFGACLVGIFARPIGFLSAFWPANALLLGLLVRYPHLARPPAWAAAAVGYVAADLVTGSAWGMALWLNAANLLGATAGWLVLRGLDERIRRLQRTVSALYLLLAALVASTVGALAGCGAAPVYFNAPWTDLLSLWFSTELMNYMLIVPVVLAAPRADDPPQATQGGLQGMSLLWRAAPISSLLLAEGIRTVIGGPGMLAFVVPGLLWCALSYSAFTASLLSLVVCLWTMAGVATGVLNFTPAHAGDVFSLRVGVTLLALGPLAVACASAARAEALRRLDHAVRHDDLTGVLARRALLKQGARLLASHQHESAGAAVLMLDVDHFKQVNDQHGHGAGDQLLIGIAQAMARELRPQDLLGRLGGEEFAAVLPEVSPAEAHAMAERLRSAVEQQPFATAPGGQGPTQRATVSIGLVHSATMGGNADMDTLLLAADAALYRAKAEGRNRVALA</sequence>
<dbReference type="PROSITE" id="PS50887">
    <property type="entry name" value="GGDEF"/>
    <property type="match status" value="1"/>
</dbReference>
<dbReference type="OrthoDB" id="9813903at2"/>
<dbReference type="RefSeq" id="WP_094290319.1">
    <property type="nucleotide sequence ID" value="NZ_NOIG01000009.1"/>
</dbReference>
<feature type="transmembrane region" description="Helical" evidence="3">
    <location>
        <begin position="12"/>
        <end position="33"/>
    </location>
</feature>
<name>A0A235ELH8_9BURK</name>
<dbReference type="AlphaFoldDB" id="A0A235ELH8"/>
<feature type="transmembrane region" description="Helical" evidence="3">
    <location>
        <begin position="214"/>
        <end position="233"/>
    </location>
</feature>
<evidence type="ECO:0000259" key="4">
    <source>
        <dbReference type="PROSITE" id="PS50887"/>
    </source>
</evidence>
<dbReference type="FunFam" id="3.30.70.270:FF:000001">
    <property type="entry name" value="Diguanylate cyclase domain protein"/>
    <property type="match status" value="1"/>
</dbReference>
<dbReference type="GO" id="GO:0043709">
    <property type="term" value="P:cell adhesion involved in single-species biofilm formation"/>
    <property type="evidence" value="ECO:0007669"/>
    <property type="project" value="TreeGrafter"/>
</dbReference>
<gene>
    <name evidence="5" type="ORF">CBY09_14525</name>
</gene>
<keyword evidence="3" id="KW-1133">Transmembrane helix</keyword>
<evidence type="ECO:0000256" key="1">
    <source>
        <dbReference type="ARBA" id="ARBA00012528"/>
    </source>
</evidence>
<dbReference type="InterPro" id="IPR050469">
    <property type="entry name" value="Diguanylate_Cyclase"/>
</dbReference>
<protein>
    <recommendedName>
        <fullName evidence="1">diguanylate cyclase</fullName>
        <ecNumber evidence="1">2.7.7.65</ecNumber>
    </recommendedName>
</protein>
<evidence type="ECO:0000313" key="5">
    <source>
        <dbReference type="EMBL" id="OYD49427.1"/>
    </source>
</evidence>
<comment type="catalytic activity">
    <reaction evidence="2">
        <text>2 GTP = 3',3'-c-di-GMP + 2 diphosphate</text>
        <dbReference type="Rhea" id="RHEA:24898"/>
        <dbReference type="ChEBI" id="CHEBI:33019"/>
        <dbReference type="ChEBI" id="CHEBI:37565"/>
        <dbReference type="ChEBI" id="CHEBI:58805"/>
        <dbReference type="EC" id="2.7.7.65"/>
    </reaction>
</comment>
<feature type="transmembrane region" description="Helical" evidence="3">
    <location>
        <begin position="271"/>
        <end position="293"/>
    </location>
</feature>
<dbReference type="SMART" id="SM00267">
    <property type="entry name" value="GGDEF"/>
    <property type="match status" value="1"/>
</dbReference>
<feature type="transmembrane region" description="Helical" evidence="3">
    <location>
        <begin position="89"/>
        <end position="108"/>
    </location>
</feature>
<dbReference type="Gene3D" id="3.30.70.270">
    <property type="match status" value="1"/>
</dbReference>
<dbReference type="InterPro" id="IPR029787">
    <property type="entry name" value="Nucleotide_cyclase"/>
</dbReference>
<accession>A0A235ELH8</accession>
<evidence type="ECO:0000256" key="3">
    <source>
        <dbReference type="SAM" id="Phobius"/>
    </source>
</evidence>
<dbReference type="Proteomes" id="UP000215441">
    <property type="component" value="Unassembled WGS sequence"/>
</dbReference>
<dbReference type="Pfam" id="PF00990">
    <property type="entry name" value="GGDEF"/>
    <property type="match status" value="1"/>
</dbReference>
<dbReference type="GO" id="GO:0052621">
    <property type="term" value="F:diguanylate cyclase activity"/>
    <property type="evidence" value="ECO:0007669"/>
    <property type="project" value="UniProtKB-EC"/>
</dbReference>
<feature type="transmembrane region" description="Helical" evidence="3">
    <location>
        <begin position="240"/>
        <end position="259"/>
    </location>
</feature>
<proteinExistence type="predicted"/>
<dbReference type="SUPFAM" id="SSF55073">
    <property type="entry name" value="Nucleotide cyclase"/>
    <property type="match status" value="1"/>
</dbReference>
<feature type="transmembrane region" description="Helical" evidence="3">
    <location>
        <begin position="39"/>
        <end position="57"/>
    </location>
</feature>
<keyword evidence="6" id="KW-1185">Reference proteome</keyword>
<dbReference type="EMBL" id="NOIG01000009">
    <property type="protein sequence ID" value="OYD49427.1"/>
    <property type="molecule type" value="Genomic_DNA"/>
</dbReference>
<dbReference type="InterPro" id="IPR000160">
    <property type="entry name" value="GGDEF_dom"/>
</dbReference>
<dbReference type="InterPro" id="IPR043128">
    <property type="entry name" value="Rev_trsase/Diguanyl_cyclase"/>
</dbReference>
<dbReference type="CDD" id="cd01949">
    <property type="entry name" value="GGDEF"/>
    <property type="match status" value="1"/>
</dbReference>
<keyword evidence="3" id="KW-0472">Membrane</keyword>
<dbReference type="PANTHER" id="PTHR45138:SF9">
    <property type="entry name" value="DIGUANYLATE CYCLASE DGCM-RELATED"/>
    <property type="match status" value="1"/>
</dbReference>